<feature type="compositionally biased region" description="Acidic residues" evidence="1">
    <location>
        <begin position="179"/>
        <end position="192"/>
    </location>
</feature>
<gene>
    <name evidence="3" type="ORF">FHS83_000128</name>
</gene>
<name>A0A846MUQ6_9PROT</name>
<protein>
    <recommendedName>
        <fullName evidence="2">Hemerythrin-like domain-containing protein</fullName>
    </recommendedName>
</protein>
<dbReference type="Pfam" id="PF01814">
    <property type="entry name" value="Hemerythrin"/>
    <property type="match status" value="1"/>
</dbReference>
<evidence type="ECO:0000259" key="2">
    <source>
        <dbReference type="Pfam" id="PF01814"/>
    </source>
</evidence>
<reference evidence="3 4" key="1">
    <citation type="submission" date="2020-03" db="EMBL/GenBank/DDBJ databases">
        <title>Genomic Encyclopedia of Type Strains, Phase IV (KMG-IV): sequencing the most valuable type-strain genomes for metagenomic binning, comparative biology and taxonomic classification.</title>
        <authorList>
            <person name="Goeker M."/>
        </authorList>
    </citation>
    <scope>NUCLEOTIDE SEQUENCE [LARGE SCALE GENOMIC DNA]</scope>
    <source>
        <strain evidence="3 4">DSM 19867</strain>
    </source>
</reference>
<keyword evidence="4" id="KW-1185">Reference proteome</keyword>
<accession>A0A846MUQ6</accession>
<feature type="domain" description="Hemerythrin-like" evidence="2">
    <location>
        <begin position="39"/>
        <end position="148"/>
    </location>
</feature>
<dbReference type="AlphaFoldDB" id="A0A846MUQ6"/>
<dbReference type="EMBL" id="JAASRM010000001">
    <property type="protein sequence ID" value="NIK86810.1"/>
    <property type="molecule type" value="Genomic_DNA"/>
</dbReference>
<comment type="caution">
    <text evidence="3">The sequence shown here is derived from an EMBL/GenBank/DDBJ whole genome shotgun (WGS) entry which is preliminary data.</text>
</comment>
<dbReference type="PANTHER" id="PTHR35585:SF1">
    <property type="entry name" value="HHE DOMAIN PROTEIN (AFU_ORTHOLOGUE AFUA_4G00730)"/>
    <property type="match status" value="1"/>
</dbReference>
<proteinExistence type="predicted"/>
<dbReference type="PANTHER" id="PTHR35585">
    <property type="entry name" value="HHE DOMAIN PROTEIN (AFU_ORTHOLOGUE AFUA_4G00730)"/>
    <property type="match status" value="1"/>
</dbReference>
<dbReference type="Proteomes" id="UP000570514">
    <property type="component" value="Unassembled WGS sequence"/>
</dbReference>
<feature type="region of interest" description="Disordered" evidence="1">
    <location>
        <begin position="173"/>
        <end position="192"/>
    </location>
</feature>
<dbReference type="Gene3D" id="1.20.120.520">
    <property type="entry name" value="nmb1532 protein domain like"/>
    <property type="match status" value="1"/>
</dbReference>
<organism evidence="3 4">
    <name type="scientific">Rhizomicrobium palustre</name>
    <dbReference type="NCBI Taxonomy" id="189966"/>
    <lineage>
        <taxon>Bacteria</taxon>
        <taxon>Pseudomonadati</taxon>
        <taxon>Pseudomonadota</taxon>
        <taxon>Alphaproteobacteria</taxon>
        <taxon>Micropepsales</taxon>
        <taxon>Micropepsaceae</taxon>
        <taxon>Rhizomicrobium</taxon>
    </lineage>
</organism>
<evidence type="ECO:0000313" key="4">
    <source>
        <dbReference type="Proteomes" id="UP000570514"/>
    </source>
</evidence>
<sequence length="192" mass="21503">MLIVDKFIAAVTPMESEKDRADARAKAFAAAEPGDWLSLVLNHHLELEDALAAIEELSTPGERRDAFKEFSIFLVGHAIAEEGVIYPALAAHSEAGHANMAYSEQAAVKIEMAVLEQLDPLSEEFEDKLEAVKGALLHHMYEEESDWFLALKKNATPADQELMTNRYAEEFDRYTGDMELTDDEDEDEEDGR</sequence>
<dbReference type="InterPro" id="IPR012312">
    <property type="entry name" value="Hemerythrin-like"/>
</dbReference>
<evidence type="ECO:0000313" key="3">
    <source>
        <dbReference type="EMBL" id="NIK86810.1"/>
    </source>
</evidence>
<evidence type="ECO:0000256" key="1">
    <source>
        <dbReference type="SAM" id="MobiDB-lite"/>
    </source>
</evidence>
<dbReference type="RefSeq" id="WP_167079849.1">
    <property type="nucleotide sequence ID" value="NZ_BAAADC010000001.1"/>
</dbReference>